<evidence type="ECO:0000313" key="3">
    <source>
        <dbReference type="EMBL" id="MDK2594957.1"/>
    </source>
</evidence>
<feature type="domain" description="HDOD" evidence="2">
    <location>
        <begin position="213"/>
        <end position="399"/>
    </location>
</feature>
<sequence>MLMSSETAKVKKNAVQYIARQAILNGELQVHAYELLYRDSHNNVFPSGISDGLATGRLFFNSLLFIGLDRLAAGALAFVNFSDETLIQELPKLLSPQGLVVEIVERSQDIDSLTSTVTKLQKVGYRFALDDYDGDPRWQPLLELVDFVKIEVELPIIKTTMMVKKLKRQYPHLQVIVERIETQEQFNFIRSAGADYFQGFFFAKPEMLNHGNVEPSKLAVFDLLRCTAKKSLCFKEVQDRVSKDLSLTARVLRLANAKAGEDRIEIRSISQAVIYLGEDAIRQFVKVLALSELGADKPTELTKLGLNRAKFLELFLAPGGEEMAEQGYLIGLMSVLDAILDVELSVVVDEFSLDPDLSSALLSYKGLIGGALRLAIEVERNNLTEAELILNAIRPATDVQVLFDLILKSRAYGDEMFAVARDDLDPHEN</sequence>
<dbReference type="EMBL" id="JASJUT010000002">
    <property type="protein sequence ID" value="MDK2594957.1"/>
    <property type="molecule type" value="Genomic_DNA"/>
</dbReference>
<dbReference type="InterPro" id="IPR052340">
    <property type="entry name" value="RNase_Y/CdgJ"/>
</dbReference>
<evidence type="ECO:0000259" key="1">
    <source>
        <dbReference type="PROSITE" id="PS50883"/>
    </source>
</evidence>
<organism evidence="3 4">
    <name type="scientific">Pseudoalteromonas obscura</name>
    <dbReference type="NCBI Taxonomy" id="3048491"/>
    <lineage>
        <taxon>Bacteria</taxon>
        <taxon>Pseudomonadati</taxon>
        <taxon>Pseudomonadota</taxon>
        <taxon>Gammaproteobacteria</taxon>
        <taxon>Alteromonadales</taxon>
        <taxon>Pseudoalteromonadaceae</taxon>
        <taxon>Pseudoalteromonas</taxon>
    </lineage>
</organism>
<dbReference type="SUPFAM" id="SSF141868">
    <property type="entry name" value="EAL domain-like"/>
    <property type="match status" value="1"/>
</dbReference>
<dbReference type="PIRSF" id="PIRSF003180">
    <property type="entry name" value="DiGMPpdiest_YuxH"/>
    <property type="match status" value="1"/>
</dbReference>
<dbReference type="PANTHER" id="PTHR33525">
    <property type="match status" value="1"/>
</dbReference>
<keyword evidence="4" id="KW-1185">Reference proteome</keyword>
<dbReference type="RefSeq" id="WP_284136813.1">
    <property type="nucleotide sequence ID" value="NZ_JASJUT010000002.1"/>
</dbReference>
<evidence type="ECO:0000313" key="4">
    <source>
        <dbReference type="Proteomes" id="UP001231915"/>
    </source>
</evidence>
<feature type="domain" description="EAL" evidence="1">
    <location>
        <begin position="1"/>
        <end position="219"/>
    </location>
</feature>
<comment type="caution">
    <text evidence="3">The sequence shown here is derived from an EMBL/GenBank/DDBJ whole genome shotgun (WGS) entry which is preliminary data.</text>
</comment>
<dbReference type="Gene3D" id="3.20.20.450">
    <property type="entry name" value="EAL domain"/>
    <property type="match status" value="1"/>
</dbReference>
<dbReference type="Gene3D" id="1.10.3210.10">
    <property type="entry name" value="Hypothetical protein af1432"/>
    <property type="match status" value="1"/>
</dbReference>
<dbReference type="SMART" id="SM00052">
    <property type="entry name" value="EAL"/>
    <property type="match status" value="1"/>
</dbReference>
<dbReference type="PROSITE" id="PS51833">
    <property type="entry name" value="HDOD"/>
    <property type="match status" value="1"/>
</dbReference>
<protein>
    <submittedName>
        <fullName evidence="3">EAL domain-containing protein</fullName>
    </submittedName>
</protein>
<dbReference type="Pfam" id="PF08668">
    <property type="entry name" value="HDOD"/>
    <property type="match status" value="1"/>
</dbReference>
<name>A0ABT7EIT6_9GAMM</name>
<accession>A0ABT7EIT6</accession>
<dbReference type="InterPro" id="IPR013976">
    <property type="entry name" value="HDOD"/>
</dbReference>
<gene>
    <name evidence="3" type="ORF">QNM18_07875</name>
</gene>
<proteinExistence type="predicted"/>
<dbReference type="SUPFAM" id="SSF109604">
    <property type="entry name" value="HD-domain/PDEase-like"/>
    <property type="match status" value="1"/>
</dbReference>
<dbReference type="InterPro" id="IPR001633">
    <property type="entry name" value="EAL_dom"/>
</dbReference>
<dbReference type="InterPro" id="IPR035919">
    <property type="entry name" value="EAL_sf"/>
</dbReference>
<dbReference type="Proteomes" id="UP001231915">
    <property type="component" value="Unassembled WGS sequence"/>
</dbReference>
<dbReference type="PROSITE" id="PS50883">
    <property type="entry name" value="EAL"/>
    <property type="match status" value="1"/>
</dbReference>
<reference evidence="3 4" key="1">
    <citation type="submission" date="2023-05" db="EMBL/GenBank/DDBJ databases">
        <title>Pseudoalteromonas ardens sp. nov., Pseudoalteromonas obscura sp. nov., and Pseudoalteromonas umbrosa sp. nov., isolated from the coral Montipora capitata.</title>
        <authorList>
            <person name="Thomas E.M."/>
            <person name="Smith E.M."/>
            <person name="Papke E."/>
            <person name="Shlafstein M.D."/>
            <person name="Oline D.K."/>
            <person name="Videau P."/>
            <person name="Saw J.H."/>
            <person name="Strangman W.K."/>
            <person name="Ushijima B."/>
        </authorList>
    </citation>
    <scope>NUCLEOTIDE SEQUENCE [LARGE SCALE GENOMIC DNA]</scope>
    <source>
        <strain evidence="3 4">P94</strain>
    </source>
</reference>
<dbReference type="PANTHER" id="PTHR33525:SF4">
    <property type="entry name" value="CYCLIC DI-GMP PHOSPHODIESTERASE CDGJ"/>
    <property type="match status" value="1"/>
</dbReference>
<dbReference type="Pfam" id="PF00563">
    <property type="entry name" value="EAL"/>
    <property type="match status" value="1"/>
</dbReference>
<evidence type="ECO:0000259" key="2">
    <source>
        <dbReference type="PROSITE" id="PS51833"/>
    </source>
</evidence>
<dbReference type="InterPro" id="IPR014408">
    <property type="entry name" value="dGMP_Pdiesterase_EAL/HD-GYP"/>
</dbReference>